<keyword evidence="2" id="KW-1185">Reference proteome</keyword>
<sequence>MDKEKIKEDFINAFGHEKWDEEEMLERLIPIHKELAEYLNVPMIPVVVEDIEEDSRFYFKEQFIVISKRMLKDFNDAVKSFVHEVRHEFQILCCITDKYDNKVNPKLLLQWMNEIPYILTPVNIQDENSMNKYYAMSLELDAHAFSKWYLKKYLGIETHFPNKDYDKIIDKYIEKYINK</sequence>
<organism evidence="1 2">
    <name type="scientific">Anaeroplasma bactoclasticum</name>
    <dbReference type="NCBI Taxonomy" id="2088"/>
    <lineage>
        <taxon>Bacteria</taxon>
        <taxon>Bacillati</taxon>
        <taxon>Mycoplasmatota</taxon>
        <taxon>Mollicutes</taxon>
        <taxon>Anaeroplasmatales</taxon>
        <taxon>Anaeroplasmataceae</taxon>
        <taxon>Anaeroplasma</taxon>
    </lineage>
</organism>
<reference evidence="1 2" key="1">
    <citation type="submission" date="2018-08" db="EMBL/GenBank/DDBJ databases">
        <title>Genomic Encyclopedia of Archaeal and Bacterial Type Strains, Phase II (KMG-II): from individual species to whole genera.</title>
        <authorList>
            <person name="Goeker M."/>
        </authorList>
    </citation>
    <scope>NUCLEOTIDE SEQUENCE [LARGE SCALE GENOMIC DNA]</scope>
    <source>
        <strain evidence="1 2">ATCC 27112</strain>
    </source>
</reference>
<dbReference type="EMBL" id="QXEV01000005">
    <property type="protein sequence ID" value="RIA77892.1"/>
    <property type="molecule type" value="Genomic_DNA"/>
</dbReference>
<gene>
    <name evidence="1" type="ORF">EI71_00675</name>
</gene>
<comment type="caution">
    <text evidence="1">The sequence shown here is derived from an EMBL/GenBank/DDBJ whole genome shotgun (WGS) entry which is preliminary data.</text>
</comment>
<evidence type="ECO:0000313" key="1">
    <source>
        <dbReference type="EMBL" id="RIA77892.1"/>
    </source>
</evidence>
<protein>
    <submittedName>
        <fullName evidence="1">Uncharacterized protein</fullName>
    </submittedName>
</protein>
<dbReference type="RefSeq" id="WP_119015842.1">
    <property type="nucleotide sequence ID" value="NZ_QXEV01000005.1"/>
</dbReference>
<proteinExistence type="predicted"/>
<name>A0A397RXA6_9MOLU</name>
<evidence type="ECO:0000313" key="2">
    <source>
        <dbReference type="Proteomes" id="UP000266506"/>
    </source>
</evidence>
<dbReference type="AlphaFoldDB" id="A0A397RXA6"/>
<dbReference type="InParanoid" id="A0A397RXA6"/>
<accession>A0A397RXA6</accession>
<dbReference type="Proteomes" id="UP000266506">
    <property type="component" value="Unassembled WGS sequence"/>
</dbReference>